<evidence type="ECO:0000313" key="5">
    <source>
        <dbReference type="Proteomes" id="UP000008130"/>
    </source>
</evidence>
<protein>
    <submittedName>
        <fullName evidence="4">Sulfur oxidation protein</fullName>
    </submittedName>
</protein>
<dbReference type="Gene3D" id="2.60.40.10">
    <property type="entry name" value="Immunoglobulins"/>
    <property type="match status" value="1"/>
</dbReference>
<dbReference type="Gene3D" id="2.60.40.2470">
    <property type="entry name" value="SoxY domain"/>
    <property type="match status" value="1"/>
</dbReference>
<dbReference type="InterPro" id="IPR038162">
    <property type="entry name" value="SoxY_sf"/>
</dbReference>
<feature type="chain" id="PRO_5003278567" evidence="1">
    <location>
        <begin position="23"/>
        <end position="273"/>
    </location>
</feature>
<dbReference type="InterPro" id="IPR013783">
    <property type="entry name" value="Ig-like_fold"/>
</dbReference>
<evidence type="ECO:0000313" key="4">
    <source>
        <dbReference type="EMBL" id="ADZ69439.1"/>
    </source>
</evidence>
<dbReference type="EMBL" id="CP002568">
    <property type="protein sequence ID" value="ADZ69439.1"/>
    <property type="molecule type" value="Genomic_DNA"/>
</dbReference>
<dbReference type="InterPro" id="IPR014756">
    <property type="entry name" value="Ig_E-set"/>
</dbReference>
<dbReference type="HOGENOM" id="CLU_088210_0_0_5"/>
<accession>F2IXV8</accession>
<dbReference type="InterPro" id="IPR032711">
    <property type="entry name" value="SoxY"/>
</dbReference>
<dbReference type="Proteomes" id="UP000008130">
    <property type="component" value="Chromosome"/>
</dbReference>
<gene>
    <name evidence="4" type="primary">soxZ</name>
    <name evidence="4" type="ordered locus">SL003B_1010</name>
</gene>
<dbReference type="STRING" id="991905.SL003B_1010"/>
<dbReference type="Pfam" id="PF08770">
    <property type="entry name" value="SoxZ"/>
    <property type="match status" value="1"/>
</dbReference>
<dbReference type="InterPro" id="IPR030831">
    <property type="entry name" value="Fuse-rel_SoxYZ"/>
</dbReference>
<feature type="domain" description="Ig-like SoxY" evidence="3">
    <location>
        <begin position="40"/>
        <end position="148"/>
    </location>
</feature>
<dbReference type="KEGG" id="pgv:SL003B_1010"/>
<dbReference type="AlphaFoldDB" id="F2IXV8"/>
<dbReference type="Pfam" id="PF13501">
    <property type="entry name" value="SoxY"/>
    <property type="match status" value="1"/>
</dbReference>
<keyword evidence="5" id="KW-1185">Reference proteome</keyword>
<organism evidence="4 5">
    <name type="scientific">Polymorphum gilvum (strain LMG 25793 / CGMCC 1.9160 / SL003B-26A1)</name>
    <dbReference type="NCBI Taxonomy" id="991905"/>
    <lineage>
        <taxon>Bacteria</taxon>
        <taxon>Pseudomonadati</taxon>
        <taxon>Pseudomonadota</taxon>
        <taxon>Alphaproteobacteria</taxon>
        <taxon>Rhodobacterales</taxon>
        <taxon>Paracoccaceae</taxon>
        <taxon>Polymorphum</taxon>
    </lineage>
</organism>
<evidence type="ECO:0000259" key="3">
    <source>
        <dbReference type="Pfam" id="PF13501"/>
    </source>
</evidence>
<feature type="signal peptide" evidence="1">
    <location>
        <begin position="1"/>
        <end position="22"/>
    </location>
</feature>
<feature type="domain" description="Sulphur oxidation protein SoxZ" evidence="2">
    <location>
        <begin position="176"/>
        <end position="266"/>
    </location>
</feature>
<dbReference type="OrthoDB" id="8538315at2"/>
<proteinExistence type="predicted"/>
<name>F2IXV8_POLGS</name>
<reference evidence="4 5" key="1">
    <citation type="journal article" date="2011" name="J. Bacteriol.">
        <title>Complete genome sequence of Polymorphum gilvum SL003B-26A1T, a crude oil-degrading bacterium from oil-polluted saline soil.</title>
        <authorList>
            <person name="Li S.G."/>
            <person name="Tang Y.Q."/>
            <person name="Nie Y."/>
            <person name="Cai M."/>
            <person name="Wu X.L."/>
        </authorList>
    </citation>
    <scope>NUCLEOTIDE SEQUENCE [LARGE SCALE GENOMIC DNA]</scope>
    <source>
        <strain evidence="5">LMG 25793 / CGMCC 1.9160 / SL003B-26A1</strain>
    </source>
</reference>
<evidence type="ECO:0000256" key="1">
    <source>
        <dbReference type="SAM" id="SignalP"/>
    </source>
</evidence>
<evidence type="ECO:0000259" key="2">
    <source>
        <dbReference type="Pfam" id="PF08770"/>
    </source>
</evidence>
<dbReference type="eggNOG" id="COG5501">
    <property type="taxonomic scope" value="Bacteria"/>
</dbReference>
<dbReference type="SUPFAM" id="SSF81296">
    <property type="entry name" value="E set domains"/>
    <property type="match status" value="1"/>
</dbReference>
<dbReference type="PATRIC" id="fig|991905.3.peg.1026"/>
<sequence length="273" mass="29468">MSRPILGAVAAALVSIAGNTTADEIRNPLIESQTWSDLRADVTGDRDLLPGESLFTLDAPFRAHDAATVPIRIVQTDASAERITELSLIVDENPAPIAATFTFGELMGRIDLETRVRVNAYSNVRALATTEDGRTFMTGRFVKASGGCSAPASKDPQVAIDTMGQMKLRHMSGLTAQSGARIEAKLMIRHPNFSGLQRDQVTLLTIPAHFVDEIEVRQGDDLLFRMTGGISISEDPTFQFSYTDNGAETVHVRATDTNGGIFEATFRKAAVDG</sequence>
<dbReference type="RefSeq" id="WP_013651757.1">
    <property type="nucleotide sequence ID" value="NC_015259.1"/>
</dbReference>
<dbReference type="NCBIfam" id="TIGR04557">
    <property type="entry name" value="fuse_rel_SoxYZ"/>
    <property type="match status" value="1"/>
</dbReference>
<keyword evidence="1" id="KW-0732">Signal</keyword>
<dbReference type="InterPro" id="IPR014880">
    <property type="entry name" value="SoxZ_dom"/>
</dbReference>